<dbReference type="Proteomes" id="UP000789920">
    <property type="component" value="Unassembled WGS sequence"/>
</dbReference>
<evidence type="ECO:0000313" key="1">
    <source>
        <dbReference type="EMBL" id="CAG8826239.1"/>
    </source>
</evidence>
<protein>
    <submittedName>
        <fullName evidence="1">27512_t:CDS:1</fullName>
    </submittedName>
</protein>
<name>A0ACA9S430_9GLOM</name>
<accession>A0ACA9S430</accession>
<comment type="caution">
    <text evidence="1">The sequence shown here is derived from an EMBL/GenBank/DDBJ whole genome shotgun (WGS) entry which is preliminary data.</text>
</comment>
<sequence>GPSSIIQEEQKKKSILTIDELLKWILKPEIKNNKKIKSKPIPKTDEEWFDLLESNDDNKGSKPSDSEYDTVDEDPDIYFEKI</sequence>
<keyword evidence="2" id="KW-1185">Reference proteome</keyword>
<organism evidence="1 2">
    <name type="scientific">Racocetra persica</name>
    <dbReference type="NCBI Taxonomy" id="160502"/>
    <lineage>
        <taxon>Eukaryota</taxon>
        <taxon>Fungi</taxon>
        <taxon>Fungi incertae sedis</taxon>
        <taxon>Mucoromycota</taxon>
        <taxon>Glomeromycotina</taxon>
        <taxon>Glomeromycetes</taxon>
        <taxon>Diversisporales</taxon>
        <taxon>Gigasporaceae</taxon>
        <taxon>Racocetra</taxon>
    </lineage>
</organism>
<gene>
    <name evidence="1" type="ORF">RPERSI_LOCUS26688</name>
</gene>
<reference evidence="1" key="1">
    <citation type="submission" date="2021-06" db="EMBL/GenBank/DDBJ databases">
        <authorList>
            <person name="Kallberg Y."/>
            <person name="Tangrot J."/>
            <person name="Rosling A."/>
        </authorList>
    </citation>
    <scope>NUCLEOTIDE SEQUENCE</scope>
    <source>
        <strain evidence="1">MA461A</strain>
    </source>
</reference>
<feature type="non-terminal residue" evidence="1">
    <location>
        <position position="82"/>
    </location>
</feature>
<evidence type="ECO:0000313" key="2">
    <source>
        <dbReference type="Proteomes" id="UP000789920"/>
    </source>
</evidence>
<feature type="non-terminal residue" evidence="1">
    <location>
        <position position="1"/>
    </location>
</feature>
<dbReference type="EMBL" id="CAJVQC010091849">
    <property type="protein sequence ID" value="CAG8826239.1"/>
    <property type="molecule type" value="Genomic_DNA"/>
</dbReference>
<proteinExistence type="predicted"/>